<organism evidence="2 3">
    <name type="scientific">Actinomadura luzonensis</name>
    <dbReference type="NCBI Taxonomy" id="2805427"/>
    <lineage>
        <taxon>Bacteria</taxon>
        <taxon>Bacillati</taxon>
        <taxon>Actinomycetota</taxon>
        <taxon>Actinomycetes</taxon>
        <taxon>Streptosporangiales</taxon>
        <taxon>Thermomonosporaceae</taxon>
        <taxon>Actinomadura</taxon>
    </lineage>
</organism>
<sequence>MSSERGLRTGVWTKARASGGNGGSCVEVMRLADGGVLVRDSKDGGQGPELSFTRAEWLAFLDGAGKGEFDLS</sequence>
<dbReference type="RefSeq" id="WP_242380842.1">
    <property type="nucleotide sequence ID" value="NZ_JAKRKC020000001.1"/>
</dbReference>
<evidence type="ECO:0000259" key="1">
    <source>
        <dbReference type="Pfam" id="PF04149"/>
    </source>
</evidence>
<keyword evidence="3" id="KW-1185">Reference proteome</keyword>
<evidence type="ECO:0000313" key="2">
    <source>
        <dbReference type="EMBL" id="MCK2213638.1"/>
    </source>
</evidence>
<feature type="domain" description="DUF397" evidence="1">
    <location>
        <begin position="11"/>
        <end position="64"/>
    </location>
</feature>
<dbReference type="InterPro" id="IPR007278">
    <property type="entry name" value="DUF397"/>
</dbReference>
<dbReference type="Proteomes" id="UP001317259">
    <property type="component" value="Unassembled WGS sequence"/>
</dbReference>
<reference evidence="2 3" key="1">
    <citation type="submission" date="2022-04" db="EMBL/GenBank/DDBJ databases">
        <title>Genome draft of Actinomadura sp. ATCC 31491.</title>
        <authorList>
            <person name="Shi X."/>
            <person name="Du Y."/>
        </authorList>
    </citation>
    <scope>NUCLEOTIDE SEQUENCE [LARGE SCALE GENOMIC DNA]</scope>
    <source>
        <strain evidence="2 3">ATCC 31491</strain>
    </source>
</reference>
<evidence type="ECO:0000313" key="3">
    <source>
        <dbReference type="Proteomes" id="UP001317259"/>
    </source>
</evidence>
<protein>
    <submittedName>
        <fullName evidence="2">DUF397 domain-containing protein</fullName>
    </submittedName>
</protein>
<gene>
    <name evidence="2" type="ORF">MF672_007510</name>
</gene>
<accession>A0ABT0FMQ7</accession>
<comment type="caution">
    <text evidence="2">The sequence shown here is derived from an EMBL/GenBank/DDBJ whole genome shotgun (WGS) entry which is preliminary data.</text>
</comment>
<dbReference type="Pfam" id="PF04149">
    <property type="entry name" value="DUF397"/>
    <property type="match status" value="1"/>
</dbReference>
<proteinExistence type="predicted"/>
<dbReference type="EMBL" id="JAKRKC020000001">
    <property type="protein sequence ID" value="MCK2213638.1"/>
    <property type="molecule type" value="Genomic_DNA"/>
</dbReference>
<name>A0ABT0FMQ7_9ACTN</name>